<evidence type="ECO:0000313" key="2">
    <source>
        <dbReference type="EMBL" id="OJF99425.1"/>
    </source>
</evidence>
<proteinExistence type="predicted"/>
<protein>
    <submittedName>
        <fullName evidence="2">Uncharacterized protein</fullName>
    </submittedName>
</protein>
<reference evidence="2 3" key="1">
    <citation type="submission" date="2016-02" db="EMBL/GenBank/DDBJ databases">
        <title>Genome sequencing of a beta-galactosidase producing bacteria Rhizobium sp. 59.</title>
        <authorList>
            <person name="Wang D."/>
            <person name="Kot W."/>
            <person name="Qin Y."/>
            <person name="Hansen L."/>
            <person name="Naqvi K."/>
            <person name="Rensing C."/>
        </authorList>
    </citation>
    <scope>NUCLEOTIDE SEQUENCE [LARGE SCALE GENOMIC DNA]</scope>
    <source>
        <strain evidence="2 3">59</strain>
    </source>
</reference>
<gene>
    <name evidence="2" type="ORF">AX760_13150</name>
</gene>
<evidence type="ECO:0000256" key="1">
    <source>
        <dbReference type="SAM" id="MobiDB-lite"/>
    </source>
</evidence>
<name>A0A657LZX2_9HYPH</name>
<comment type="caution">
    <text evidence="2">The sequence shown here is derived from an EMBL/GenBank/DDBJ whole genome shotgun (WGS) entry which is preliminary data.</text>
</comment>
<sequence length="123" mass="13746">MTALEEPQHKGIGQFDDQDTHRVGSAPHPPCRRGWTIFEVLDRMLDLQPQGIRHAIGIAQDLRDCSDGDASMWNSICKTGISRRQRCSSGRKNMDAHNTSEPQQSIGLRRFAKADMIAPVCDC</sequence>
<dbReference type="Proteomes" id="UP000182661">
    <property type="component" value="Unassembled WGS sequence"/>
</dbReference>
<dbReference type="AlphaFoldDB" id="A0A657LZX2"/>
<dbReference type="EMBL" id="LSRP01000071">
    <property type="protein sequence ID" value="OJF99425.1"/>
    <property type="molecule type" value="Genomic_DNA"/>
</dbReference>
<evidence type="ECO:0000313" key="3">
    <source>
        <dbReference type="Proteomes" id="UP000182661"/>
    </source>
</evidence>
<organism evidence="2 3">
    <name type="scientific">Pararhizobium antarcticum</name>
    <dbReference type="NCBI Taxonomy" id="1798805"/>
    <lineage>
        <taxon>Bacteria</taxon>
        <taxon>Pseudomonadati</taxon>
        <taxon>Pseudomonadota</taxon>
        <taxon>Alphaproteobacteria</taxon>
        <taxon>Hyphomicrobiales</taxon>
        <taxon>Rhizobiaceae</taxon>
        <taxon>Rhizobium/Agrobacterium group</taxon>
        <taxon>Pararhizobium</taxon>
    </lineage>
</organism>
<keyword evidence="3" id="KW-1185">Reference proteome</keyword>
<accession>A0A657LZX2</accession>
<feature type="region of interest" description="Disordered" evidence="1">
    <location>
        <begin position="1"/>
        <end position="32"/>
    </location>
</feature>